<dbReference type="InterPro" id="IPR016187">
    <property type="entry name" value="CTDL_fold"/>
</dbReference>
<dbReference type="AlphaFoldDB" id="A0A5C8PJ81"/>
<dbReference type="Proteomes" id="UP000321638">
    <property type="component" value="Unassembled WGS sequence"/>
</dbReference>
<evidence type="ECO:0000313" key="4">
    <source>
        <dbReference type="Proteomes" id="UP000321638"/>
    </source>
</evidence>
<evidence type="ECO:0000313" key="3">
    <source>
        <dbReference type="EMBL" id="TXL73873.1"/>
    </source>
</evidence>
<dbReference type="PANTHER" id="PTHR23150:SF19">
    <property type="entry name" value="FORMYLGLYCINE-GENERATING ENZYME"/>
    <property type="match status" value="1"/>
</dbReference>
<gene>
    <name evidence="3" type="ORF">FHP25_19680</name>
</gene>
<accession>A0A5C8PJ81</accession>
<dbReference type="OrthoDB" id="9768004at2"/>
<dbReference type="SUPFAM" id="SSF56436">
    <property type="entry name" value="C-type lectin-like"/>
    <property type="match status" value="1"/>
</dbReference>
<comment type="caution">
    <text evidence="3">The sequence shown here is derived from an EMBL/GenBank/DDBJ whole genome shotgun (WGS) entry which is preliminary data.</text>
</comment>
<dbReference type="EMBL" id="VDUZ01000022">
    <property type="protein sequence ID" value="TXL73873.1"/>
    <property type="molecule type" value="Genomic_DNA"/>
</dbReference>
<feature type="domain" description="Sulfatase-modifying factor enzyme-like" evidence="2">
    <location>
        <begin position="132"/>
        <end position="335"/>
    </location>
</feature>
<protein>
    <submittedName>
        <fullName evidence="3">Formylglycine-generating enzyme family protein</fullName>
    </submittedName>
</protein>
<keyword evidence="4" id="KW-1185">Reference proteome</keyword>
<dbReference type="InterPro" id="IPR005532">
    <property type="entry name" value="SUMF_dom"/>
</dbReference>
<dbReference type="GO" id="GO:0120147">
    <property type="term" value="F:formylglycine-generating oxidase activity"/>
    <property type="evidence" value="ECO:0007669"/>
    <property type="project" value="TreeGrafter"/>
</dbReference>
<evidence type="ECO:0000259" key="2">
    <source>
        <dbReference type="Pfam" id="PF03781"/>
    </source>
</evidence>
<dbReference type="InterPro" id="IPR042095">
    <property type="entry name" value="SUMF_sf"/>
</dbReference>
<dbReference type="InterPro" id="IPR051043">
    <property type="entry name" value="Sulfatase_Mod_Factor_Kinase"/>
</dbReference>
<dbReference type="Pfam" id="PF03781">
    <property type="entry name" value="FGE-sulfatase"/>
    <property type="match status" value="1"/>
</dbReference>
<proteinExistence type="predicted"/>
<name>A0A5C8PJ81_9HYPH</name>
<dbReference type="Gene3D" id="3.90.1580.10">
    <property type="entry name" value="paralog of FGE (formylglycine-generating enzyme)"/>
    <property type="match status" value="1"/>
</dbReference>
<feature type="region of interest" description="Disordered" evidence="1">
    <location>
        <begin position="1"/>
        <end position="22"/>
    </location>
</feature>
<sequence>MGQPAVPGDAVPQGQPIGPRSRGIRRSAAIITAALLALAAPALGQPRPGPAPQPQRWEARFYNPQPAPGDLVLPLPCGGAMVFRRIDVPHESALADRKIVVGGTDERFAFAEGSRYDYIDGAFGDPKDKTRRFYYLAKYEITELQLKAITGTCATPERAGLRPATGTTWFDAVQAAQLYTEWLLKNAKNKLPVEDGLPGFLRLPTEAEWEYAARGGVAVSASEFEEKTFPMPDGMEKYVWFRSQRSSNGELQLVGALKPNPLGLHDMLGNVDEIVLDPFRLNKLARLHGQAGGFVIKGGNYQTSEADVRSAYRNELLPFDANGPRRVPTVGFRLALVAPVIPSPARLEAAKKAWEALPKAEALRTGDVAQGDPLAELQTIIKATTDADIRVRLAALQREYAKRIDEEATMRGRAARSLLRLAAFLGDKLRADRRFLDQVQKSRDTQKQAGLNVAALDARLKELNGTLQGNLRYYADTVVQIAQDFNDSTVNQQLGTLKLEFEKSGAGHLDPYARLVAAHVSAYRKSSGVQPDAWFKDILALP</sequence>
<dbReference type="PANTHER" id="PTHR23150">
    <property type="entry name" value="SULFATASE MODIFYING FACTOR 1, 2"/>
    <property type="match status" value="1"/>
</dbReference>
<reference evidence="3 4" key="1">
    <citation type="submission" date="2019-06" db="EMBL/GenBank/DDBJ databases">
        <title>New taxonomy in bacterial strain CC-CFT640, isolated from vineyard.</title>
        <authorList>
            <person name="Lin S.-Y."/>
            <person name="Tsai C.-F."/>
            <person name="Young C.-C."/>
        </authorList>
    </citation>
    <scope>NUCLEOTIDE SEQUENCE [LARGE SCALE GENOMIC DNA]</scope>
    <source>
        <strain evidence="3 4">CC-CFT640</strain>
    </source>
</reference>
<dbReference type="RefSeq" id="WP_147848668.1">
    <property type="nucleotide sequence ID" value="NZ_VDUZ01000022.1"/>
</dbReference>
<organism evidence="3 4">
    <name type="scientific">Vineibacter terrae</name>
    <dbReference type="NCBI Taxonomy" id="2586908"/>
    <lineage>
        <taxon>Bacteria</taxon>
        <taxon>Pseudomonadati</taxon>
        <taxon>Pseudomonadota</taxon>
        <taxon>Alphaproteobacteria</taxon>
        <taxon>Hyphomicrobiales</taxon>
        <taxon>Vineibacter</taxon>
    </lineage>
</organism>
<evidence type="ECO:0000256" key="1">
    <source>
        <dbReference type="SAM" id="MobiDB-lite"/>
    </source>
</evidence>